<proteinExistence type="predicted"/>
<name>A0A1M7D4X6_9FLAO</name>
<dbReference type="Proteomes" id="UP000184121">
    <property type="component" value="Unassembled WGS sequence"/>
</dbReference>
<accession>A0A1M7D4X6</accession>
<gene>
    <name evidence="1" type="ORF">SAMN05444366_1399</name>
</gene>
<dbReference type="AlphaFoldDB" id="A0A1M7D4X6"/>
<organism evidence="1 2">
    <name type="scientific">Flavobacterium saccharophilum</name>
    <dbReference type="NCBI Taxonomy" id="29534"/>
    <lineage>
        <taxon>Bacteria</taxon>
        <taxon>Pseudomonadati</taxon>
        <taxon>Bacteroidota</taxon>
        <taxon>Flavobacteriia</taxon>
        <taxon>Flavobacteriales</taxon>
        <taxon>Flavobacteriaceae</taxon>
        <taxon>Flavobacterium</taxon>
    </lineage>
</organism>
<reference evidence="2" key="1">
    <citation type="submission" date="2016-11" db="EMBL/GenBank/DDBJ databases">
        <authorList>
            <person name="Varghese N."/>
            <person name="Submissions S."/>
        </authorList>
    </citation>
    <scope>NUCLEOTIDE SEQUENCE [LARGE SCALE GENOMIC DNA]</scope>
    <source>
        <strain evidence="2">DSM 1811</strain>
    </source>
</reference>
<dbReference type="STRING" id="29534.SAMN05444366_1399"/>
<evidence type="ECO:0000313" key="2">
    <source>
        <dbReference type="Proteomes" id="UP000184121"/>
    </source>
</evidence>
<sequence length="39" mass="4572">MDFKNELVNLPLKNNLKLLFYSGMEIFFATKVKAVSFIF</sequence>
<protein>
    <submittedName>
        <fullName evidence="1">Uncharacterized protein</fullName>
    </submittedName>
</protein>
<dbReference type="EMBL" id="FRBY01000002">
    <property type="protein sequence ID" value="SHL74249.1"/>
    <property type="molecule type" value="Genomic_DNA"/>
</dbReference>
<keyword evidence="2" id="KW-1185">Reference proteome</keyword>
<evidence type="ECO:0000313" key="1">
    <source>
        <dbReference type="EMBL" id="SHL74249.1"/>
    </source>
</evidence>